<proteinExistence type="inferred from homology"/>
<keyword evidence="7" id="KW-0472">Membrane</keyword>
<dbReference type="RefSeq" id="WP_309483245.1">
    <property type="nucleotide sequence ID" value="NZ_CP133720.1"/>
</dbReference>
<feature type="transmembrane region" description="Helical" evidence="7">
    <location>
        <begin position="179"/>
        <end position="200"/>
    </location>
</feature>
<evidence type="ECO:0000259" key="8">
    <source>
        <dbReference type="Pfam" id="PF01435"/>
    </source>
</evidence>
<evidence type="ECO:0000256" key="5">
    <source>
        <dbReference type="ARBA" id="ARBA00023049"/>
    </source>
</evidence>
<evidence type="ECO:0000256" key="1">
    <source>
        <dbReference type="ARBA" id="ARBA00022670"/>
    </source>
</evidence>
<dbReference type="Pfam" id="PF16491">
    <property type="entry name" value="Peptidase_M48_N"/>
    <property type="match status" value="1"/>
</dbReference>
<feature type="transmembrane region" description="Helical" evidence="7">
    <location>
        <begin position="330"/>
        <end position="350"/>
    </location>
</feature>
<keyword evidence="7" id="KW-0812">Transmembrane</keyword>
<sequence length="423" mass="47325">MNSPTFSVLFVIFLGITVSLQVWLASRQIRHVARNRAAVPAEFAEKISLEAHQKAADYTITKTKFGLLSLFFSVIVLLGFTLFGGLQFLSSALFAQLGNGMSYQIALIVSFALISSILDLPFDYYRQFVIEEQFGFNKMSVKLFFTDMIKSTAIGAAIGLPLLWVVISLMDKAGSMWWLYTWLVWSGFQLLMMIIFPTWIAPLFNKFTPLTDDSLRTRIEGLMQRVGFASKGLFVMDGSKRSAHGNAYFSGFGNNKRIVFFDTLIERLAPQEVEAVLAHELGHFKLKHIVKRMVVMFAISLGFLALLGYLKEQVWFFTGLGVDPILFASSNSAMALILFMVTLPVFTFVLSPLSSISSRKHEFEADAFAVKHTNAPDLVNALVKLYEDNASTLTPDPLHSAFYDSHPPASIRIAHLHQQGQLT</sequence>
<reference evidence="10" key="1">
    <citation type="submission" date="2023-09" db="EMBL/GenBank/DDBJ databases">
        <title>Undibacterium sp. 20NA77.5 isolated from freshwater.</title>
        <authorList>
            <person name="Le V."/>
            <person name="Ko S.-R."/>
            <person name="Ahn C.-Y."/>
            <person name="Oh H.-M."/>
        </authorList>
    </citation>
    <scope>NUCLEOTIDE SEQUENCE</scope>
    <source>
        <strain evidence="10">20NA77.5</strain>
    </source>
</reference>
<comment type="similarity">
    <text evidence="6">Belongs to the peptidase M48 family.</text>
</comment>
<evidence type="ECO:0000256" key="4">
    <source>
        <dbReference type="ARBA" id="ARBA00022833"/>
    </source>
</evidence>
<evidence type="ECO:0000256" key="3">
    <source>
        <dbReference type="ARBA" id="ARBA00022801"/>
    </source>
</evidence>
<keyword evidence="5 6" id="KW-0482">Metalloprotease</keyword>
<comment type="cofactor">
    <cofactor evidence="6">
        <name>Zn(2+)</name>
        <dbReference type="ChEBI" id="CHEBI:29105"/>
    </cofactor>
    <text evidence="6">Binds 1 zinc ion per subunit.</text>
</comment>
<dbReference type="PANTHER" id="PTHR10120">
    <property type="entry name" value="CAAX PRENYL PROTEASE 1"/>
    <property type="match status" value="1"/>
</dbReference>
<protein>
    <submittedName>
        <fullName evidence="10">M48 family metallopeptidase</fullName>
    </submittedName>
</protein>
<feature type="transmembrane region" description="Helical" evidence="7">
    <location>
        <begin position="143"/>
        <end position="167"/>
    </location>
</feature>
<evidence type="ECO:0000256" key="6">
    <source>
        <dbReference type="RuleBase" id="RU003983"/>
    </source>
</evidence>
<feature type="transmembrane region" description="Helical" evidence="7">
    <location>
        <begin position="6"/>
        <end position="26"/>
    </location>
</feature>
<feature type="domain" description="Peptidase M48" evidence="8">
    <location>
        <begin position="210"/>
        <end position="417"/>
    </location>
</feature>
<dbReference type="CDD" id="cd07343">
    <property type="entry name" value="M48A_Zmpste24p_like"/>
    <property type="match status" value="1"/>
</dbReference>
<dbReference type="EMBL" id="CP133720">
    <property type="protein sequence ID" value="WMW81767.1"/>
    <property type="molecule type" value="Genomic_DNA"/>
</dbReference>
<gene>
    <name evidence="10" type="ORF">RF679_05665</name>
</gene>
<name>A0ABY9RKP2_9BURK</name>
<evidence type="ECO:0000313" key="11">
    <source>
        <dbReference type="Proteomes" id="UP001181355"/>
    </source>
</evidence>
<keyword evidence="7" id="KW-1133">Transmembrane helix</keyword>
<feature type="transmembrane region" description="Helical" evidence="7">
    <location>
        <begin position="101"/>
        <end position="122"/>
    </location>
</feature>
<feature type="domain" description="CAAX prenyl protease 1 N-terminal" evidence="9">
    <location>
        <begin position="28"/>
        <end position="206"/>
    </location>
</feature>
<dbReference type="Proteomes" id="UP001181355">
    <property type="component" value="Chromosome"/>
</dbReference>
<keyword evidence="4 6" id="KW-0862">Zinc</keyword>
<keyword evidence="2" id="KW-0479">Metal-binding</keyword>
<evidence type="ECO:0000256" key="2">
    <source>
        <dbReference type="ARBA" id="ARBA00022723"/>
    </source>
</evidence>
<evidence type="ECO:0000313" key="10">
    <source>
        <dbReference type="EMBL" id="WMW81767.1"/>
    </source>
</evidence>
<keyword evidence="11" id="KW-1185">Reference proteome</keyword>
<dbReference type="InterPro" id="IPR032456">
    <property type="entry name" value="Peptidase_M48_N"/>
</dbReference>
<organism evidence="10 11">
    <name type="scientific">Undibacterium cyanobacteriorum</name>
    <dbReference type="NCBI Taxonomy" id="3073561"/>
    <lineage>
        <taxon>Bacteria</taxon>
        <taxon>Pseudomonadati</taxon>
        <taxon>Pseudomonadota</taxon>
        <taxon>Betaproteobacteria</taxon>
        <taxon>Burkholderiales</taxon>
        <taxon>Oxalobacteraceae</taxon>
        <taxon>Undibacterium</taxon>
    </lineage>
</organism>
<dbReference type="InterPro" id="IPR001915">
    <property type="entry name" value="Peptidase_M48"/>
</dbReference>
<dbReference type="Gene3D" id="3.30.2010.10">
    <property type="entry name" value="Metalloproteases ('zincins'), catalytic domain"/>
    <property type="match status" value="1"/>
</dbReference>
<evidence type="ECO:0000256" key="7">
    <source>
        <dbReference type="SAM" id="Phobius"/>
    </source>
</evidence>
<keyword evidence="1 6" id="KW-0645">Protease</keyword>
<feature type="transmembrane region" description="Helical" evidence="7">
    <location>
        <begin position="67"/>
        <end position="89"/>
    </location>
</feature>
<accession>A0ABY9RKP2</accession>
<dbReference type="Pfam" id="PF01435">
    <property type="entry name" value="Peptidase_M48"/>
    <property type="match status" value="1"/>
</dbReference>
<feature type="transmembrane region" description="Helical" evidence="7">
    <location>
        <begin position="293"/>
        <end position="310"/>
    </location>
</feature>
<keyword evidence="3 6" id="KW-0378">Hydrolase</keyword>
<dbReference type="InterPro" id="IPR027057">
    <property type="entry name" value="CAXX_Prtase_1"/>
</dbReference>
<evidence type="ECO:0000259" key="9">
    <source>
        <dbReference type="Pfam" id="PF16491"/>
    </source>
</evidence>